<dbReference type="InterPro" id="IPR020941">
    <property type="entry name" value="SUFU-like_domain"/>
</dbReference>
<gene>
    <name evidence="4" type="ordered locus">Clole_3079</name>
</gene>
<organism evidence="4 5">
    <name type="scientific">Cellulosilyticum lentocellum (strain ATCC 49066 / DSM 5427 / NCIMB 11756 / RHM5)</name>
    <name type="common">Clostridium lentocellum</name>
    <dbReference type="NCBI Taxonomy" id="642492"/>
    <lineage>
        <taxon>Bacteria</taxon>
        <taxon>Bacillati</taxon>
        <taxon>Bacillota</taxon>
        <taxon>Clostridia</taxon>
        <taxon>Lachnospirales</taxon>
        <taxon>Cellulosilyticaceae</taxon>
        <taxon>Cellulosilyticum</taxon>
    </lineage>
</organism>
<feature type="transmembrane region" description="Helical" evidence="1">
    <location>
        <begin position="237"/>
        <end position="256"/>
    </location>
</feature>
<evidence type="ECO:0000313" key="5">
    <source>
        <dbReference type="Proteomes" id="UP000008467"/>
    </source>
</evidence>
<reference evidence="4 5" key="1">
    <citation type="journal article" date="2011" name="J. Bacteriol.">
        <title>Complete genome sequence of the cellulose-degrading bacterium Cellulosilyticum lentocellum.</title>
        <authorList>
            <consortium name="US DOE Joint Genome Institute"/>
            <person name="Miller D.A."/>
            <person name="Suen G."/>
            <person name="Bruce D."/>
            <person name="Copeland A."/>
            <person name="Cheng J.F."/>
            <person name="Detter C."/>
            <person name="Goodwin L.A."/>
            <person name="Han C.S."/>
            <person name="Hauser L.J."/>
            <person name="Land M.L."/>
            <person name="Lapidus A."/>
            <person name="Lucas S."/>
            <person name="Meincke L."/>
            <person name="Pitluck S."/>
            <person name="Tapia R."/>
            <person name="Teshima H."/>
            <person name="Woyke T."/>
            <person name="Fox B.G."/>
            <person name="Angert E.R."/>
            <person name="Currie C.R."/>
        </authorList>
    </citation>
    <scope>NUCLEOTIDE SEQUENCE [LARGE SCALE GENOMIC DNA]</scope>
    <source>
        <strain evidence="5">ATCC 49066 / DSM 5427 / NCIMB 11756 / RHM5</strain>
    </source>
</reference>
<feature type="transmembrane region" description="Helical" evidence="1">
    <location>
        <begin position="157"/>
        <end position="178"/>
    </location>
</feature>
<keyword evidence="1" id="KW-0472">Membrane</keyword>
<proteinExistence type="predicted"/>
<feature type="domain" description="Suppressor of fused-like" evidence="3">
    <location>
        <begin position="465"/>
        <end position="635"/>
    </location>
</feature>
<dbReference type="KEGG" id="cle:Clole_3079"/>
<dbReference type="HOGENOM" id="CLU_427422_0_0_9"/>
<protein>
    <submittedName>
        <fullName evidence="4">Abortive infection protein</fullName>
    </submittedName>
</protein>
<evidence type="ECO:0000313" key="4">
    <source>
        <dbReference type="EMBL" id="ADZ84775.1"/>
    </source>
</evidence>
<sequence>MAEERESRMKYIGQLVTLFALEILMLLFRIAVPIGATIGGLRGEYQWLISEVIYMVIEGFLIIILVNHLIFKNAYKEMGIISFKENIFSLLSSLCYLGIAAGITYALNYISGGKSAYSVTYIITHVLIFFVSTAFLQEVIYRGCILNDFLKLTGRKAFLSILGATLLFMLIHVPLTMLETNFESLFAGNISQVAMVSFGIGLYLSLLYYWTNNLWICIIIHGTYNCINVVADGLLQPVFKVVYIFGAIIYLLYAGIHYMKGEVIEDEEEDDDDLEQVVEESISKLPATEESEGGLAYQMIQGIEELEEKEVETEISSKTTKLDEKASFSEDLNKTAIIPMEEQNKDLSEAAIMSLAHQKEDLSKTTRFPIEKIEQESNQVDLNQTAIINLKDLEATEEQEDLSKTAIIKVADLEAADSNSKPAKKVVDSKEGVVTKFKEEPSYMNHLERSLGEFESIYKQITPTDPPIDILSFQGEKFNALVTNGMRYLPMNVPEYLKGNAYAELVMFIDKSFDISDEGFLKEENSWLLQSLRDLAMYPRLTNSYLGWGHAVGNGEERTPYYSGSDLCGMLIYPPVVQEDMKFYTFKEGEKTTYIYNVMPLYTEEIDFILKHSGDAYFDRIRELGISQVIKKNRPNACLE</sequence>
<dbReference type="InterPro" id="IPR003675">
    <property type="entry name" value="Rce1/LyrA-like_dom"/>
</dbReference>
<feature type="domain" description="CAAX prenyl protease 2/Lysostaphin resistance protein A-like" evidence="2">
    <location>
        <begin position="123"/>
        <end position="227"/>
    </location>
</feature>
<dbReference type="STRING" id="642492.Clole_3079"/>
<feature type="transmembrane region" description="Helical" evidence="1">
    <location>
        <begin position="116"/>
        <end position="136"/>
    </location>
</feature>
<feature type="transmembrane region" description="Helical" evidence="1">
    <location>
        <begin position="12"/>
        <end position="32"/>
    </location>
</feature>
<feature type="transmembrane region" description="Helical" evidence="1">
    <location>
        <begin position="190"/>
        <end position="209"/>
    </location>
</feature>
<name>F2JNJ9_CELLD</name>
<dbReference type="RefSeq" id="WP_013658053.1">
    <property type="nucleotide sequence ID" value="NC_015275.1"/>
</dbReference>
<dbReference type="GO" id="GO:0080120">
    <property type="term" value="P:CAAX-box protein maturation"/>
    <property type="evidence" value="ECO:0007669"/>
    <property type="project" value="UniProtKB-ARBA"/>
</dbReference>
<evidence type="ECO:0000259" key="3">
    <source>
        <dbReference type="Pfam" id="PF05076"/>
    </source>
</evidence>
<dbReference type="eggNOG" id="COG4859">
    <property type="taxonomic scope" value="Bacteria"/>
</dbReference>
<feature type="transmembrane region" description="Helical" evidence="1">
    <location>
        <begin position="52"/>
        <end position="75"/>
    </location>
</feature>
<keyword evidence="5" id="KW-1185">Reference proteome</keyword>
<evidence type="ECO:0000256" key="1">
    <source>
        <dbReference type="SAM" id="Phobius"/>
    </source>
</evidence>
<dbReference type="EMBL" id="CP002582">
    <property type="protein sequence ID" value="ADZ84775.1"/>
    <property type="molecule type" value="Genomic_DNA"/>
</dbReference>
<dbReference type="AlphaFoldDB" id="F2JNJ9"/>
<evidence type="ECO:0000259" key="2">
    <source>
        <dbReference type="Pfam" id="PF02517"/>
    </source>
</evidence>
<feature type="transmembrane region" description="Helical" evidence="1">
    <location>
        <begin position="87"/>
        <end position="110"/>
    </location>
</feature>
<dbReference type="Pfam" id="PF05076">
    <property type="entry name" value="SUFU"/>
    <property type="match status" value="1"/>
</dbReference>
<keyword evidence="1" id="KW-0812">Transmembrane</keyword>
<accession>F2JNJ9</accession>
<dbReference type="Proteomes" id="UP000008467">
    <property type="component" value="Chromosome"/>
</dbReference>
<dbReference type="Pfam" id="PF02517">
    <property type="entry name" value="Rce1-like"/>
    <property type="match status" value="1"/>
</dbReference>
<dbReference type="GO" id="GO:0004175">
    <property type="term" value="F:endopeptidase activity"/>
    <property type="evidence" value="ECO:0007669"/>
    <property type="project" value="UniProtKB-ARBA"/>
</dbReference>
<keyword evidence="1" id="KW-1133">Transmembrane helix</keyword>